<dbReference type="InterPro" id="IPR011990">
    <property type="entry name" value="TPR-like_helical_dom_sf"/>
</dbReference>
<feature type="domain" description="OmpR/PhoB-type" evidence="7">
    <location>
        <begin position="20"/>
        <end position="93"/>
    </location>
</feature>
<dbReference type="PRINTS" id="PR00364">
    <property type="entry name" value="DISEASERSIST"/>
</dbReference>
<feature type="repeat" description="TPR" evidence="6">
    <location>
        <begin position="735"/>
        <end position="768"/>
    </location>
</feature>
<dbReference type="InterPro" id="IPR051677">
    <property type="entry name" value="AfsR-DnrI-RedD_regulator"/>
</dbReference>
<dbReference type="Gene3D" id="1.10.8.430">
    <property type="entry name" value="Helical domain of apoptotic protease-activating factors"/>
    <property type="match status" value="1"/>
</dbReference>
<dbReference type="SMART" id="SM00028">
    <property type="entry name" value="TPR"/>
    <property type="match status" value="5"/>
</dbReference>
<comment type="similarity">
    <text evidence="1">Belongs to the AfsR/DnrI/RedD regulatory family.</text>
</comment>
<evidence type="ECO:0000313" key="10">
    <source>
        <dbReference type="Proteomes" id="UP000641932"/>
    </source>
</evidence>
<evidence type="ECO:0000313" key="9">
    <source>
        <dbReference type="EMBL" id="GGO96386.1"/>
    </source>
</evidence>
<organism evidence="9 10">
    <name type="scientific">Wenjunlia tyrosinilytica</name>
    <dbReference type="NCBI Taxonomy" id="1544741"/>
    <lineage>
        <taxon>Bacteria</taxon>
        <taxon>Bacillati</taxon>
        <taxon>Actinomycetota</taxon>
        <taxon>Actinomycetes</taxon>
        <taxon>Kitasatosporales</taxon>
        <taxon>Streptomycetaceae</taxon>
        <taxon>Wenjunlia</taxon>
    </lineage>
</organism>
<dbReference type="EMBL" id="BMMS01000029">
    <property type="protein sequence ID" value="GGO96386.1"/>
    <property type="molecule type" value="Genomic_DNA"/>
</dbReference>
<evidence type="ECO:0000259" key="7">
    <source>
        <dbReference type="SMART" id="SM00862"/>
    </source>
</evidence>
<dbReference type="PROSITE" id="PS50005">
    <property type="entry name" value="TPR"/>
    <property type="match status" value="2"/>
</dbReference>
<name>A0A917ZW84_9ACTN</name>
<feature type="repeat" description="TPR" evidence="6">
    <location>
        <begin position="855"/>
        <end position="888"/>
    </location>
</feature>
<keyword evidence="6" id="KW-0802">TPR repeat</keyword>
<gene>
    <name evidence="9" type="ORF">GCM10012280_55750</name>
</gene>
<dbReference type="Gene3D" id="1.10.10.10">
    <property type="entry name" value="Winged helix-like DNA-binding domain superfamily/Winged helix DNA-binding domain"/>
    <property type="match status" value="1"/>
</dbReference>
<dbReference type="GO" id="GO:0006355">
    <property type="term" value="P:regulation of DNA-templated transcription"/>
    <property type="evidence" value="ECO:0007669"/>
    <property type="project" value="InterPro"/>
</dbReference>
<dbReference type="Proteomes" id="UP000641932">
    <property type="component" value="Unassembled WGS sequence"/>
</dbReference>
<dbReference type="AlphaFoldDB" id="A0A917ZW84"/>
<accession>A0A917ZW84</accession>
<dbReference type="SMART" id="SM01043">
    <property type="entry name" value="BTAD"/>
    <property type="match status" value="1"/>
</dbReference>
<dbReference type="SUPFAM" id="SSF46894">
    <property type="entry name" value="C-terminal effector domain of the bipartite response regulators"/>
    <property type="match status" value="1"/>
</dbReference>
<evidence type="ECO:0000256" key="6">
    <source>
        <dbReference type="PROSITE-ProRule" id="PRU00339"/>
    </source>
</evidence>
<dbReference type="PANTHER" id="PTHR35807:SF1">
    <property type="entry name" value="TRANSCRIPTIONAL REGULATOR REDD"/>
    <property type="match status" value="1"/>
</dbReference>
<comment type="caution">
    <text evidence="9">The sequence shown here is derived from an EMBL/GenBank/DDBJ whole genome shotgun (WGS) entry which is preliminary data.</text>
</comment>
<evidence type="ECO:0000256" key="2">
    <source>
        <dbReference type="ARBA" id="ARBA00023012"/>
    </source>
</evidence>
<evidence type="ECO:0008006" key="11">
    <source>
        <dbReference type="Google" id="ProtNLM"/>
    </source>
</evidence>
<dbReference type="InterPro" id="IPR001867">
    <property type="entry name" value="OmpR/PhoB-type_DNA-bd"/>
</dbReference>
<reference evidence="9" key="1">
    <citation type="journal article" date="2014" name="Int. J. Syst. Evol. Microbiol.">
        <title>Complete genome sequence of Corynebacterium casei LMG S-19264T (=DSM 44701T), isolated from a smear-ripened cheese.</title>
        <authorList>
            <consortium name="US DOE Joint Genome Institute (JGI-PGF)"/>
            <person name="Walter F."/>
            <person name="Albersmeier A."/>
            <person name="Kalinowski J."/>
            <person name="Ruckert C."/>
        </authorList>
    </citation>
    <scope>NUCLEOTIDE SEQUENCE</scope>
    <source>
        <strain evidence="9">CGMCC 4.7201</strain>
    </source>
</reference>
<dbReference type="SMART" id="SM00862">
    <property type="entry name" value="Trans_reg_C"/>
    <property type="match status" value="1"/>
</dbReference>
<feature type="domain" description="Bacterial transcriptional activator" evidence="8">
    <location>
        <begin position="100"/>
        <end position="242"/>
    </location>
</feature>
<dbReference type="RefSeq" id="WP_229698811.1">
    <property type="nucleotide sequence ID" value="NZ_BMMS01000029.1"/>
</dbReference>
<dbReference type="GO" id="GO:0043531">
    <property type="term" value="F:ADP binding"/>
    <property type="evidence" value="ECO:0007669"/>
    <property type="project" value="InterPro"/>
</dbReference>
<dbReference type="SUPFAM" id="SSF48452">
    <property type="entry name" value="TPR-like"/>
    <property type="match status" value="2"/>
</dbReference>
<protein>
    <recommendedName>
        <fullName evidence="11">Tetratricopeptide repeat protein</fullName>
    </recommendedName>
</protein>
<dbReference type="GO" id="GO:0003677">
    <property type="term" value="F:DNA binding"/>
    <property type="evidence" value="ECO:0007669"/>
    <property type="project" value="UniProtKB-KW"/>
</dbReference>
<dbReference type="InterPro" id="IPR027417">
    <property type="entry name" value="P-loop_NTPase"/>
</dbReference>
<keyword evidence="2" id="KW-0902">Two-component regulatory system</keyword>
<keyword evidence="3" id="KW-0805">Transcription regulation</keyword>
<dbReference type="Pfam" id="PF03704">
    <property type="entry name" value="BTAD"/>
    <property type="match status" value="1"/>
</dbReference>
<evidence type="ECO:0000259" key="8">
    <source>
        <dbReference type="SMART" id="SM01043"/>
    </source>
</evidence>
<reference evidence="9" key="2">
    <citation type="submission" date="2020-09" db="EMBL/GenBank/DDBJ databases">
        <authorList>
            <person name="Sun Q."/>
            <person name="Zhou Y."/>
        </authorList>
    </citation>
    <scope>NUCLEOTIDE SEQUENCE</scope>
    <source>
        <strain evidence="9">CGMCC 4.7201</strain>
    </source>
</reference>
<dbReference type="GO" id="GO:0000160">
    <property type="term" value="P:phosphorelay signal transduction system"/>
    <property type="evidence" value="ECO:0007669"/>
    <property type="project" value="UniProtKB-KW"/>
</dbReference>
<dbReference type="Pfam" id="PF13424">
    <property type="entry name" value="TPR_12"/>
    <property type="match status" value="2"/>
</dbReference>
<dbReference type="InterPro" id="IPR042197">
    <property type="entry name" value="Apaf_helical"/>
</dbReference>
<keyword evidence="10" id="KW-1185">Reference proteome</keyword>
<proteinExistence type="inferred from homology"/>
<dbReference type="InterPro" id="IPR019734">
    <property type="entry name" value="TPR_rpt"/>
</dbReference>
<dbReference type="SUPFAM" id="SSF52540">
    <property type="entry name" value="P-loop containing nucleoside triphosphate hydrolases"/>
    <property type="match status" value="1"/>
</dbReference>
<evidence type="ECO:0000256" key="1">
    <source>
        <dbReference type="ARBA" id="ARBA00005820"/>
    </source>
</evidence>
<dbReference type="CDD" id="cd15831">
    <property type="entry name" value="BTAD"/>
    <property type="match status" value="1"/>
</dbReference>
<keyword evidence="4" id="KW-0238">DNA-binding</keyword>
<dbReference type="PANTHER" id="PTHR35807">
    <property type="entry name" value="TRANSCRIPTIONAL REGULATOR REDD-RELATED"/>
    <property type="match status" value="1"/>
</dbReference>
<evidence type="ECO:0000256" key="3">
    <source>
        <dbReference type="ARBA" id="ARBA00023015"/>
    </source>
</evidence>
<sequence length="968" mass="104980">MAAVAVEFGILGGIEVRIHGRLVDLGHARQRVVLAALLVDVNREVTADQLADRVWGERTAQRGTLYSYLSHLRRALAGADGVRISRRPAGYVLTADAQTVDLHRFRRTVAQARKETHTDEQAAELLAQALGLWRGEALGSVDTPWANALRDSLRHERLAAELDATDIGLRLHRHTDLLPGLRTRACEHPLDERIAEQLILALHRCGRTAEALECYKSTRQRLAEELGIDPGPSLKRLHQQVLTGDPALLVLGGTKVSDCTAVTADTAPAAGPTPTPRQLPAPPALFTGRTAELAALSAALEQRADVGATVVISAIGGTGGIGKTCLALRWAHNHLEDFPDGQLYVNLRGFDPSGETVPFAVAIRGFLGALGVAPSAVPVDPDAQAALYRSLVADKRILVVLDNAHDTAQVMPLLPGSPNCAVLVTSRRHLGGLGTAQGARMLTLGTLREAESRQLLARHLGDDRIAAEPDALTAILRHCGGLPLALSIIAARAAAHPGFPLSHLASELAESATRLDALDAGELGADLRAVFAASYQALEPEAARVFTLLGLAPGPDISLPAAAALTGHTPSRTRPLLRTLEAAHLVRQPIPGRYHMHDLVRLYAAEHARDGRSEAARTLALRRLIDFYLHTADHGRRLMDTFWPIRLDLDPPTAGCTPHPLADSAAAGAWFETEHSCLLAAQQLTRELGWHTLTWQLSESIFAPHWDRNRLPENLCMWRASVAAAEQLGDPAVLALSHLRLGLCHGQASQYAEAREHLTKALTLFEHTGDKPGQGNAQFALGWTWDQLGDPQQALSCVEQALRIHQGLREPMWEARILNAIGWSHARLGHYQQAHAHCARALAVCRDKGDRRGEVSTLDSLGYINHLNGRHDQALDHYHQALALSRELSRDIGIAATAFEANVLAHLGDAHHALNRQRAARHFWRQALDLYRAQHRAAAAAHIQQQLDASHRAHVNVPQGRSELPPDS</sequence>
<keyword evidence="5" id="KW-0804">Transcription</keyword>
<dbReference type="InterPro" id="IPR036388">
    <property type="entry name" value="WH-like_DNA-bd_sf"/>
</dbReference>
<evidence type="ECO:0000256" key="4">
    <source>
        <dbReference type="ARBA" id="ARBA00023125"/>
    </source>
</evidence>
<evidence type="ECO:0000256" key="5">
    <source>
        <dbReference type="ARBA" id="ARBA00023163"/>
    </source>
</evidence>
<dbReference type="InterPro" id="IPR005158">
    <property type="entry name" value="BTAD"/>
</dbReference>
<dbReference type="Gene3D" id="3.40.50.300">
    <property type="entry name" value="P-loop containing nucleotide triphosphate hydrolases"/>
    <property type="match status" value="1"/>
</dbReference>
<dbReference type="Gene3D" id="1.25.40.10">
    <property type="entry name" value="Tetratricopeptide repeat domain"/>
    <property type="match status" value="3"/>
</dbReference>
<dbReference type="InterPro" id="IPR016032">
    <property type="entry name" value="Sig_transdc_resp-reg_C-effctor"/>
</dbReference>